<dbReference type="RefSeq" id="WP_209455427.1">
    <property type="nucleotide sequence ID" value="NZ_BAAACS010000017.1"/>
</dbReference>
<evidence type="ECO:0000256" key="1">
    <source>
        <dbReference type="SAM" id="MobiDB-lite"/>
    </source>
</evidence>
<gene>
    <name evidence="2" type="ORF">J2Z43_000179</name>
</gene>
<proteinExistence type="predicted"/>
<feature type="region of interest" description="Disordered" evidence="1">
    <location>
        <begin position="93"/>
        <end position="160"/>
    </location>
</feature>
<reference evidence="2 3" key="1">
    <citation type="submission" date="2021-03" db="EMBL/GenBank/DDBJ databases">
        <title>Genomic Encyclopedia of Type Strains, Phase IV (KMG-IV): sequencing the most valuable type-strain genomes for metagenomic binning, comparative biology and taxonomic classification.</title>
        <authorList>
            <person name="Goeker M."/>
        </authorList>
    </citation>
    <scope>NUCLEOTIDE SEQUENCE [LARGE SCALE GENOMIC DNA]</scope>
    <source>
        <strain evidence="2 3">DSM 1289</strain>
    </source>
</reference>
<sequence length="238" mass="26747">MKKLVTVVSVLCTGLLVVSPLKNVSYGAEVTNKTTPIVVDSRANGEDQNLNEIIKKKSYIDSTKVNLTSDTKNSAIKLSEALANAVKKENVADKNKNLDKDKVVSNNKPENVVQEKDKDKNDVVDNNKVNEDKEKQGVVNNENKNDSKEDDKVKEDVSKEKPVEYLSKEQSLNLLKNHMPDVSFYYEGDENTFEFIKDKGLKGYVFLPQVDGDLAYFVDKASSSVYFFHPSGYLELIR</sequence>
<dbReference type="EMBL" id="JAGGJX010000001">
    <property type="protein sequence ID" value="MBP1853789.1"/>
    <property type="molecule type" value="Genomic_DNA"/>
</dbReference>
<name>A0ABS4E799_9FIRM</name>
<dbReference type="Proteomes" id="UP000767291">
    <property type="component" value="Unassembled WGS sequence"/>
</dbReference>
<organism evidence="2 3">
    <name type="scientific">Metaclostridioides mangenotii</name>
    <dbReference type="NCBI Taxonomy" id="1540"/>
    <lineage>
        <taxon>Bacteria</taxon>
        <taxon>Bacillati</taxon>
        <taxon>Bacillota</taxon>
        <taxon>Clostridia</taxon>
        <taxon>Peptostreptococcales</taxon>
        <taxon>Peptostreptococcaceae</taxon>
        <taxon>Metaclostridioides</taxon>
    </lineage>
</organism>
<accession>A0ABS4E799</accession>
<evidence type="ECO:0000313" key="2">
    <source>
        <dbReference type="EMBL" id="MBP1853789.1"/>
    </source>
</evidence>
<comment type="caution">
    <text evidence="2">The sequence shown here is derived from an EMBL/GenBank/DDBJ whole genome shotgun (WGS) entry which is preliminary data.</text>
</comment>
<keyword evidence="3" id="KW-1185">Reference proteome</keyword>
<feature type="compositionally biased region" description="Basic and acidic residues" evidence="1">
    <location>
        <begin position="113"/>
        <end position="136"/>
    </location>
</feature>
<evidence type="ECO:0000313" key="3">
    <source>
        <dbReference type="Proteomes" id="UP000767291"/>
    </source>
</evidence>
<protein>
    <submittedName>
        <fullName evidence="2">Preprotein translocase subunit SecF</fullName>
    </submittedName>
</protein>
<feature type="compositionally biased region" description="Basic and acidic residues" evidence="1">
    <location>
        <begin position="143"/>
        <end position="160"/>
    </location>
</feature>
<feature type="compositionally biased region" description="Basic and acidic residues" evidence="1">
    <location>
        <begin position="93"/>
        <end position="103"/>
    </location>
</feature>